<dbReference type="Proteomes" id="UP000535838">
    <property type="component" value="Unassembled WGS sequence"/>
</dbReference>
<evidence type="ECO:0000313" key="2">
    <source>
        <dbReference type="Proteomes" id="UP000535838"/>
    </source>
</evidence>
<name>A0A841T662_9BACL</name>
<evidence type="ECO:0000313" key="1">
    <source>
        <dbReference type="EMBL" id="MBB6637357.1"/>
    </source>
</evidence>
<proteinExistence type="predicted"/>
<sequence>MKKVGRKIYYDRVTGNVLVDTGERSGEVIETTQEGDFASYGALAERIPETVGVLHLEFGQYAADFTACNGYRVDIKGEEPILVFSYPNPSHTAEPVYQKPLTLQVAEQQRLIDELKLSLSDLQNKMKE</sequence>
<dbReference type="AlphaFoldDB" id="A0A841T662"/>
<keyword evidence="2" id="KW-1185">Reference proteome</keyword>
<comment type="caution">
    <text evidence="1">The sequence shown here is derived from an EMBL/GenBank/DDBJ whole genome shotgun (WGS) entry which is preliminary data.</text>
</comment>
<accession>A0A841T662</accession>
<organism evidence="1 2">
    <name type="scientific">Cohnella thailandensis</name>
    <dbReference type="NCBI Taxonomy" id="557557"/>
    <lineage>
        <taxon>Bacteria</taxon>
        <taxon>Bacillati</taxon>
        <taxon>Bacillota</taxon>
        <taxon>Bacilli</taxon>
        <taxon>Bacillales</taxon>
        <taxon>Paenibacillaceae</taxon>
        <taxon>Cohnella</taxon>
    </lineage>
</organism>
<reference evidence="1 2" key="1">
    <citation type="submission" date="2020-08" db="EMBL/GenBank/DDBJ databases">
        <title>Cohnella phylogeny.</title>
        <authorList>
            <person name="Dunlap C."/>
        </authorList>
    </citation>
    <scope>NUCLEOTIDE SEQUENCE [LARGE SCALE GENOMIC DNA]</scope>
    <source>
        <strain evidence="1 2">DSM 25241</strain>
    </source>
</reference>
<protein>
    <submittedName>
        <fullName evidence="1">Uncharacterized protein</fullName>
    </submittedName>
</protein>
<gene>
    <name evidence="1" type="ORF">H7B67_24780</name>
</gene>
<dbReference type="RefSeq" id="WP_185122561.1">
    <property type="nucleotide sequence ID" value="NZ_JACJVQ010000021.1"/>
</dbReference>
<dbReference type="EMBL" id="JACJVQ010000021">
    <property type="protein sequence ID" value="MBB6637357.1"/>
    <property type="molecule type" value="Genomic_DNA"/>
</dbReference>